<dbReference type="PANTHER" id="PTHR48106">
    <property type="entry name" value="QUINONE OXIDOREDUCTASE PIG3-RELATED"/>
    <property type="match status" value="1"/>
</dbReference>
<dbReference type="GO" id="GO:0008270">
    <property type="term" value="F:zinc ion binding"/>
    <property type="evidence" value="ECO:0007669"/>
    <property type="project" value="InterPro"/>
</dbReference>
<reference evidence="4 5" key="1">
    <citation type="submission" date="2018-01" db="EMBL/GenBank/DDBJ databases">
        <title>Deinococcus koreensis sp. nov., a radiation-resistant bacterium isolated from river water.</title>
        <authorList>
            <person name="Choi A."/>
        </authorList>
    </citation>
    <scope>NUCLEOTIDE SEQUENCE [LARGE SCALE GENOMIC DNA]</scope>
    <source>
        <strain evidence="4 5">SJW1-2</strain>
    </source>
</reference>
<dbReference type="InterPro" id="IPR020843">
    <property type="entry name" value="ER"/>
</dbReference>
<dbReference type="Gene3D" id="3.90.180.10">
    <property type="entry name" value="Medium-chain alcohol dehydrogenases, catalytic domain"/>
    <property type="match status" value="1"/>
</dbReference>
<dbReference type="Pfam" id="PF00107">
    <property type="entry name" value="ADH_zinc_N"/>
    <property type="match status" value="1"/>
</dbReference>
<evidence type="ECO:0000256" key="2">
    <source>
        <dbReference type="ARBA" id="ARBA00023002"/>
    </source>
</evidence>
<dbReference type="Gene3D" id="3.40.50.720">
    <property type="entry name" value="NAD(P)-binding Rossmann-like Domain"/>
    <property type="match status" value="1"/>
</dbReference>
<protein>
    <submittedName>
        <fullName evidence="4">Zinc-binding alcohol dehydrogenase</fullName>
    </submittedName>
</protein>
<name>A0A2K3UVT4_9DEIO</name>
<dbReference type="Pfam" id="PF08240">
    <property type="entry name" value="ADH_N"/>
    <property type="match status" value="1"/>
</dbReference>
<evidence type="ECO:0000256" key="1">
    <source>
        <dbReference type="ARBA" id="ARBA00022857"/>
    </source>
</evidence>
<evidence type="ECO:0000259" key="3">
    <source>
        <dbReference type="SMART" id="SM00829"/>
    </source>
</evidence>
<dbReference type="InterPro" id="IPR011032">
    <property type="entry name" value="GroES-like_sf"/>
</dbReference>
<dbReference type="InterPro" id="IPR002364">
    <property type="entry name" value="Quin_OxRdtase/zeta-crystal_CS"/>
</dbReference>
<dbReference type="InterPro" id="IPR036291">
    <property type="entry name" value="NAD(P)-bd_dom_sf"/>
</dbReference>
<dbReference type="InterPro" id="IPR013149">
    <property type="entry name" value="ADH-like_C"/>
</dbReference>
<sequence length="326" mass="33284">MSHAIVVHQHGGPEVLTWQERPTPRPGPGQVRVRVEVTGVNHADLLARRGGYGPSGTLPLVPGLDAVGTVEALGAGVTSPAPGQRVACFTVGGSYATQVLAQADLCLPLPPGVPPEAAAALAQLSTACGVLTRAARLEAGESVLIHAAGGGVGHLAVQLARTLGAGLVLGVVGSGERAAFVRRLGADHVIERRREDFVSRTLELTGGRGVDVILDSVGGETAERGAGLLARFGRLVTFGHAGGVGGRIPTAPLHREHRAVVGYSGGTLRQHRPEQARAITQAALGHLERGELRVEIGARFALAEAAAAHHLAESGGALGKVLLEPG</sequence>
<dbReference type="EMBL" id="PPPD01000001">
    <property type="protein sequence ID" value="PNY80630.1"/>
    <property type="molecule type" value="Genomic_DNA"/>
</dbReference>
<keyword evidence="2" id="KW-0560">Oxidoreductase</keyword>
<dbReference type="PROSITE" id="PS01162">
    <property type="entry name" value="QOR_ZETA_CRYSTAL"/>
    <property type="match status" value="1"/>
</dbReference>
<dbReference type="OrthoDB" id="9787435at2"/>
<comment type="caution">
    <text evidence="4">The sequence shown here is derived from an EMBL/GenBank/DDBJ whole genome shotgun (WGS) entry which is preliminary data.</text>
</comment>
<dbReference type="RefSeq" id="WP_103310576.1">
    <property type="nucleotide sequence ID" value="NZ_PPPD01000001.1"/>
</dbReference>
<dbReference type="AlphaFoldDB" id="A0A2K3UVT4"/>
<keyword evidence="5" id="KW-1185">Reference proteome</keyword>
<accession>A0A2K3UVT4</accession>
<gene>
    <name evidence="4" type="ORF">CVO96_03970</name>
</gene>
<proteinExistence type="predicted"/>
<dbReference type="GO" id="GO:0070402">
    <property type="term" value="F:NADPH binding"/>
    <property type="evidence" value="ECO:0007669"/>
    <property type="project" value="TreeGrafter"/>
</dbReference>
<dbReference type="Proteomes" id="UP000236379">
    <property type="component" value="Unassembled WGS sequence"/>
</dbReference>
<dbReference type="SMART" id="SM00829">
    <property type="entry name" value="PKS_ER"/>
    <property type="match status" value="1"/>
</dbReference>
<dbReference type="GO" id="GO:0016651">
    <property type="term" value="F:oxidoreductase activity, acting on NAD(P)H"/>
    <property type="evidence" value="ECO:0007669"/>
    <property type="project" value="TreeGrafter"/>
</dbReference>
<keyword evidence="1" id="KW-0521">NADP</keyword>
<evidence type="ECO:0000313" key="4">
    <source>
        <dbReference type="EMBL" id="PNY80630.1"/>
    </source>
</evidence>
<evidence type="ECO:0000313" key="5">
    <source>
        <dbReference type="Proteomes" id="UP000236379"/>
    </source>
</evidence>
<dbReference type="SUPFAM" id="SSF51735">
    <property type="entry name" value="NAD(P)-binding Rossmann-fold domains"/>
    <property type="match status" value="1"/>
</dbReference>
<dbReference type="SUPFAM" id="SSF50129">
    <property type="entry name" value="GroES-like"/>
    <property type="match status" value="1"/>
</dbReference>
<organism evidence="4 5">
    <name type="scientific">Deinococcus koreensis</name>
    <dbReference type="NCBI Taxonomy" id="2054903"/>
    <lineage>
        <taxon>Bacteria</taxon>
        <taxon>Thermotogati</taxon>
        <taxon>Deinococcota</taxon>
        <taxon>Deinococci</taxon>
        <taxon>Deinococcales</taxon>
        <taxon>Deinococcaceae</taxon>
        <taxon>Deinococcus</taxon>
    </lineage>
</organism>
<feature type="domain" description="Enoyl reductase (ER)" evidence="3">
    <location>
        <begin position="11"/>
        <end position="323"/>
    </location>
</feature>
<dbReference type="InterPro" id="IPR013154">
    <property type="entry name" value="ADH-like_N"/>
</dbReference>